<keyword evidence="1" id="KW-1133">Transmembrane helix</keyword>
<dbReference type="Proteomes" id="UP000271098">
    <property type="component" value="Unassembled WGS sequence"/>
</dbReference>
<evidence type="ECO:0000256" key="1">
    <source>
        <dbReference type="SAM" id="Phobius"/>
    </source>
</evidence>
<dbReference type="AlphaFoldDB" id="A0A183D1V8"/>
<reference evidence="4" key="1">
    <citation type="submission" date="2016-06" db="UniProtKB">
        <authorList>
            <consortium name="WormBaseParasite"/>
        </authorList>
    </citation>
    <scope>IDENTIFICATION</scope>
</reference>
<accession>A0A183D1V8</accession>
<keyword evidence="1" id="KW-0812">Transmembrane</keyword>
<dbReference type="EMBL" id="UYRT01004224">
    <property type="protein sequence ID" value="VDK35920.1"/>
    <property type="molecule type" value="Genomic_DNA"/>
</dbReference>
<evidence type="ECO:0000313" key="4">
    <source>
        <dbReference type="WBParaSite" id="GPUH_0000270401-mRNA-1"/>
    </source>
</evidence>
<gene>
    <name evidence="2" type="ORF">GPUH_LOCUS2699</name>
</gene>
<organism evidence="4">
    <name type="scientific">Gongylonema pulchrum</name>
    <dbReference type="NCBI Taxonomy" id="637853"/>
    <lineage>
        <taxon>Eukaryota</taxon>
        <taxon>Metazoa</taxon>
        <taxon>Ecdysozoa</taxon>
        <taxon>Nematoda</taxon>
        <taxon>Chromadorea</taxon>
        <taxon>Rhabditida</taxon>
        <taxon>Spirurina</taxon>
        <taxon>Spiruromorpha</taxon>
        <taxon>Spiruroidea</taxon>
        <taxon>Gongylonematidae</taxon>
        <taxon>Gongylonema</taxon>
    </lineage>
</organism>
<feature type="transmembrane region" description="Helical" evidence="1">
    <location>
        <begin position="59"/>
        <end position="83"/>
    </location>
</feature>
<name>A0A183D1V8_9BILA</name>
<sequence length="99" mass="11000">MMGSPTAYMIVKRHTKNPSRCFAVFVSPSSLLLSFTYLYPFASLYPWLQHSSIKAELAMTFIICSATFCLTGSLPAAALAGLVHYAFGRVKPYVPPYKR</sequence>
<evidence type="ECO:0000313" key="3">
    <source>
        <dbReference type="Proteomes" id="UP000271098"/>
    </source>
</evidence>
<evidence type="ECO:0000313" key="2">
    <source>
        <dbReference type="EMBL" id="VDK35920.1"/>
    </source>
</evidence>
<keyword evidence="3" id="KW-1185">Reference proteome</keyword>
<feature type="transmembrane region" description="Helical" evidence="1">
    <location>
        <begin position="21"/>
        <end position="39"/>
    </location>
</feature>
<reference evidence="2 3" key="2">
    <citation type="submission" date="2018-11" db="EMBL/GenBank/DDBJ databases">
        <authorList>
            <consortium name="Pathogen Informatics"/>
        </authorList>
    </citation>
    <scope>NUCLEOTIDE SEQUENCE [LARGE SCALE GENOMIC DNA]</scope>
</reference>
<protein>
    <submittedName>
        <fullName evidence="4">Transmembrane protein</fullName>
    </submittedName>
</protein>
<dbReference type="WBParaSite" id="GPUH_0000270401-mRNA-1">
    <property type="protein sequence ID" value="GPUH_0000270401-mRNA-1"/>
    <property type="gene ID" value="GPUH_0000270401"/>
</dbReference>
<proteinExistence type="predicted"/>
<keyword evidence="1" id="KW-0472">Membrane</keyword>